<dbReference type="PANTHER" id="PTHR43179:SF12">
    <property type="entry name" value="GALACTOFURANOSYLTRANSFERASE GLFT2"/>
    <property type="match status" value="1"/>
</dbReference>
<comment type="pathway">
    <text evidence="1">Cell wall biogenesis; cell wall polysaccharide biosynthesis.</text>
</comment>
<dbReference type="Gene3D" id="3.90.550.10">
    <property type="entry name" value="Spore Coat Polysaccharide Biosynthesis Protein SpsA, Chain A"/>
    <property type="match status" value="1"/>
</dbReference>
<name>A0A7T7S273_9ACTO</name>
<dbReference type="PANTHER" id="PTHR43179">
    <property type="entry name" value="RHAMNOSYLTRANSFERASE WBBL"/>
    <property type="match status" value="1"/>
</dbReference>
<dbReference type="Proteomes" id="UP000595895">
    <property type="component" value="Chromosome"/>
</dbReference>
<gene>
    <name evidence="6" type="ORF">JG540_08840</name>
</gene>
<dbReference type="SUPFAM" id="SSF53448">
    <property type="entry name" value="Nucleotide-diphospho-sugar transferases"/>
    <property type="match status" value="1"/>
</dbReference>
<comment type="similarity">
    <text evidence="2">Belongs to the glycosyltransferase 2 family.</text>
</comment>
<protein>
    <submittedName>
        <fullName evidence="6">Glycosyltransferase</fullName>
    </submittedName>
</protein>
<organism evidence="6 7">
    <name type="scientific">Actinomyces weissii</name>
    <dbReference type="NCBI Taxonomy" id="675090"/>
    <lineage>
        <taxon>Bacteria</taxon>
        <taxon>Bacillati</taxon>
        <taxon>Actinomycetota</taxon>
        <taxon>Actinomycetes</taxon>
        <taxon>Actinomycetales</taxon>
        <taxon>Actinomycetaceae</taxon>
        <taxon>Actinomyces</taxon>
    </lineage>
</organism>
<evidence type="ECO:0000313" key="7">
    <source>
        <dbReference type="Proteomes" id="UP000595895"/>
    </source>
</evidence>
<dbReference type="InterPro" id="IPR029044">
    <property type="entry name" value="Nucleotide-diphossugar_trans"/>
</dbReference>
<evidence type="ECO:0000259" key="5">
    <source>
        <dbReference type="Pfam" id="PF00535"/>
    </source>
</evidence>
<dbReference type="EMBL" id="CP066802">
    <property type="protein sequence ID" value="QQM67124.1"/>
    <property type="molecule type" value="Genomic_DNA"/>
</dbReference>
<evidence type="ECO:0000256" key="3">
    <source>
        <dbReference type="ARBA" id="ARBA00022676"/>
    </source>
</evidence>
<sequence>MAPSGLTIAMLTYRRNGYLAEVLPLLVREAASVRSGGEGYAPVAARVLVVDNDPAAGARQTVVQAAAQAREADPPVEVVYAHEPEPGIVAGRNRALAESAGSQLLAFIDDDELPEEGWLAALLRMREATGADAVTGPTPPRFEQSPDQWVRASGVFDSWSHPDGQVVGSADTGNLLLDLGTVRRLGLSFDPRYGLTGGEDSLFTRQLTQGGGSLRFAAEAVVTKRVPPARANRRWALQRAFRSGSSWARVRVDTHPGSPLPLRLKFALKGLVKAGLGGALAATSLLRRDLPARARHEVDGAGGLGMVVGAFGADVREYSRKKPGSGS</sequence>
<dbReference type="GO" id="GO:0016757">
    <property type="term" value="F:glycosyltransferase activity"/>
    <property type="evidence" value="ECO:0007669"/>
    <property type="project" value="UniProtKB-KW"/>
</dbReference>
<keyword evidence="3" id="KW-0328">Glycosyltransferase</keyword>
<keyword evidence="4 6" id="KW-0808">Transferase</keyword>
<dbReference type="RefSeq" id="WP_200275434.1">
    <property type="nucleotide sequence ID" value="NZ_CP066802.1"/>
</dbReference>
<dbReference type="AlphaFoldDB" id="A0A7T7S273"/>
<proteinExistence type="inferred from homology"/>
<dbReference type="Pfam" id="PF00535">
    <property type="entry name" value="Glycos_transf_2"/>
    <property type="match status" value="1"/>
</dbReference>
<dbReference type="KEGG" id="awe:JG540_08840"/>
<dbReference type="InterPro" id="IPR001173">
    <property type="entry name" value="Glyco_trans_2-like"/>
</dbReference>
<evidence type="ECO:0000313" key="6">
    <source>
        <dbReference type="EMBL" id="QQM67124.1"/>
    </source>
</evidence>
<evidence type="ECO:0000256" key="4">
    <source>
        <dbReference type="ARBA" id="ARBA00022679"/>
    </source>
</evidence>
<keyword evidence="7" id="KW-1185">Reference proteome</keyword>
<reference evidence="6 7" key="1">
    <citation type="submission" date="2020-12" db="EMBL/GenBank/DDBJ databases">
        <authorList>
            <person name="Zhou J."/>
        </authorList>
    </citation>
    <scope>NUCLEOTIDE SEQUENCE [LARGE SCALE GENOMIC DNA]</scope>
    <source>
        <strain evidence="6 7">CCUG 61299</strain>
    </source>
</reference>
<evidence type="ECO:0000256" key="1">
    <source>
        <dbReference type="ARBA" id="ARBA00004776"/>
    </source>
</evidence>
<feature type="domain" description="Glycosyltransferase 2-like" evidence="5">
    <location>
        <begin position="9"/>
        <end position="149"/>
    </location>
</feature>
<accession>A0A7T7S273</accession>
<evidence type="ECO:0000256" key="2">
    <source>
        <dbReference type="ARBA" id="ARBA00006739"/>
    </source>
</evidence>